<dbReference type="SUPFAM" id="SSF47336">
    <property type="entry name" value="ACP-like"/>
    <property type="match status" value="1"/>
</dbReference>
<evidence type="ECO:0000313" key="8">
    <source>
        <dbReference type="EMBL" id="UNM13130.1"/>
    </source>
</evidence>
<dbReference type="Gene3D" id="3.40.366.10">
    <property type="entry name" value="Malonyl-Coenzyme A Acyl Carrier Protein, domain 2"/>
    <property type="match status" value="1"/>
</dbReference>
<feature type="domain" description="Carrier" evidence="7">
    <location>
        <begin position="386"/>
        <end position="466"/>
    </location>
</feature>
<evidence type="ECO:0000256" key="6">
    <source>
        <dbReference type="SAM" id="MobiDB-lite"/>
    </source>
</evidence>
<organism evidence="8 9">
    <name type="scientific">Streptomyces formicae</name>
    <dbReference type="NCBI Taxonomy" id="1616117"/>
    <lineage>
        <taxon>Bacteria</taxon>
        <taxon>Bacillati</taxon>
        <taxon>Actinomycetota</taxon>
        <taxon>Actinomycetes</taxon>
        <taxon>Kitasatosporales</taxon>
        <taxon>Streptomycetaceae</taxon>
        <taxon>Streptomyces</taxon>
    </lineage>
</organism>
<dbReference type="SMART" id="SM00827">
    <property type="entry name" value="PKS_AT"/>
    <property type="match status" value="1"/>
</dbReference>
<evidence type="ECO:0000256" key="4">
    <source>
        <dbReference type="ARBA" id="ARBA00023315"/>
    </source>
</evidence>
<name>A0ABY3WRE8_9ACTN</name>
<dbReference type="GO" id="GO:0016746">
    <property type="term" value="F:acyltransferase activity"/>
    <property type="evidence" value="ECO:0007669"/>
    <property type="project" value="UniProtKB-KW"/>
</dbReference>
<comment type="catalytic activity">
    <reaction evidence="5">
        <text>holo-[ACP] + malonyl-CoA = malonyl-[ACP] + CoA</text>
        <dbReference type="Rhea" id="RHEA:41792"/>
        <dbReference type="Rhea" id="RHEA-COMP:9623"/>
        <dbReference type="Rhea" id="RHEA-COMP:9685"/>
        <dbReference type="ChEBI" id="CHEBI:57287"/>
        <dbReference type="ChEBI" id="CHEBI:57384"/>
        <dbReference type="ChEBI" id="CHEBI:64479"/>
        <dbReference type="ChEBI" id="CHEBI:78449"/>
        <dbReference type="EC" id="2.3.1.39"/>
    </reaction>
</comment>
<dbReference type="Pfam" id="PF00550">
    <property type="entry name" value="PP-binding"/>
    <property type="match status" value="1"/>
</dbReference>
<keyword evidence="2" id="KW-0808">Transferase</keyword>
<feature type="region of interest" description="Disordered" evidence="6">
    <location>
        <begin position="354"/>
        <end position="383"/>
    </location>
</feature>
<dbReference type="InterPro" id="IPR001227">
    <property type="entry name" value="Ac_transferase_dom_sf"/>
</dbReference>
<dbReference type="PANTHER" id="PTHR42681:SF1">
    <property type="entry name" value="MALONYL-COA-ACYL CARRIER PROTEIN TRANSACYLASE, MITOCHONDRIAL"/>
    <property type="match status" value="1"/>
</dbReference>
<dbReference type="InterPro" id="IPR009081">
    <property type="entry name" value="PP-bd_ACP"/>
</dbReference>
<dbReference type="Pfam" id="PF00698">
    <property type="entry name" value="Acyl_transf_1"/>
    <property type="match status" value="1"/>
</dbReference>
<protein>
    <recommendedName>
        <fullName evidence="1">[acyl-carrier-protein] S-malonyltransferase</fullName>
        <ecNumber evidence="1">2.3.1.39</ecNumber>
    </recommendedName>
</protein>
<dbReference type="InterPro" id="IPR050858">
    <property type="entry name" value="Mal-CoA-ACP_Trans/PKS_FabD"/>
</dbReference>
<dbReference type="Proteomes" id="UP000828924">
    <property type="component" value="Chromosome"/>
</dbReference>
<reference evidence="8 9" key="1">
    <citation type="submission" date="2021-03" db="EMBL/GenBank/DDBJ databases">
        <title>Complete genome of Streptomyces formicae strain 1H-GS9 (DSM 100524).</title>
        <authorList>
            <person name="Atanasov K.E."/>
            <person name="Altabella T."/>
            <person name="Ferrer A."/>
        </authorList>
    </citation>
    <scope>NUCLEOTIDE SEQUENCE [LARGE SCALE GENOMIC DNA]</scope>
    <source>
        <strain evidence="8 9">1H-GS9</strain>
    </source>
</reference>
<dbReference type="PROSITE" id="PS50075">
    <property type="entry name" value="CARRIER"/>
    <property type="match status" value="1"/>
</dbReference>
<sequence>MTNTVWMFPGPSSHVAGALAQLTEPGTRGAQVLDTVDAVAAEYGWAPVSPLLLGPADETTAQHAGHLWLGFFATSLVLSELLIDAGVPGDTLVGHSGGEVSAMVVAGCMTVEEAARVLCERTKAVDESGLPPSAMVALNAPVFRVSLLCEAVADGTLSVSVDNGPDQVVVSGLLPALDRLEALAAALEIKTHRLKIPSAYHNLILGGAARRLTDRIRHIPVNAPQRRVWSPQLGREMATADDARELLAGTLVLPVRYREALRALYDDGARLFVECGARQVLTELVRQSLPAPAQAVALLTGRAQARLVPQLIKTLSADHGSGWQAGSLLTVKHSASAHVVATPAPVRPPVLQAPARRPEAEPVGASVPAPATVEPAPAPVPSDGLPIETELRDQVRNAYAQALRFPAEMVEDDTELEGELGISSLQRTNVFVQLLNTFELPNPDESVQVFKYRTVAEMAGLLRELAAAR</sequence>
<dbReference type="InterPro" id="IPR036736">
    <property type="entry name" value="ACP-like_sf"/>
</dbReference>
<evidence type="ECO:0000256" key="5">
    <source>
        <dbReference type="ARBA" id="ARBA00048462"/>
    </source>
</evidence>
<dbReference type="SUPFAM" id="SSF55048">
    <property type="entry name" value="Probable ACP-binding domain of malonyl-CoA ACP transacylase"/>
    <property type="match status" value="1"/>
</dbReference>
<dbReference type="EC" id="2.3.1.39" evidence="1"/>
<dbReference type="SUPFAM" id="SSF52151">
    <property type="entry name" value="FabD/lysophospholipase-like"/>
    <property type="match status" value="1"/>
</dbReference>
<evidence type="ECO:0000259" key="7">
    <source>
        <dbReference type="PROSITE" id="PS50075"/>
    </source>
</evidence>
<proteinExistence type="predicted"/>
<keyword evidence="9" id="KW-1185">Reference proteome</keyword>
<evidence type="ECO:0000256" key="2">
    <source>
        <dbReference type="ARBA" id="ARBA00022679"/>
    </source>
</evidence>
<dbReference type="InterPro" id="IPR014043">
    <property type="entry name" value="Acyl_transferase_dom"/>
</dbReference>
<keyword evidence="4 8" id="KW-0012">Acyltransferase</keyword>
<keyword evidence="3" id="KW-0045">Antibiotic biosynthesis</keyword>
<evidence type="ECO:0000313" key="9">
    <source>
        <dbReference type="Proteomes" id="UP000828924"/>
    </source>
</evidence>
<dbReference type="EMBL" id="CP071872">
    <property type="protein sequence ID" value="UNM13130.1"/>
    <property type="molecule type" value="Genomic_DNA"/>
</dbReference>
<dbReference type="PANTHER" id="PTHR42681">
    <property type="entry name" value="MALONYL-COA-ACYL CARRIER PROTEIN TRANSACYLASE, MITOCHONDRIAL"/>
    <property type="match status" value="1"/>
</dbReference>
<feature type="compositionally biased region" description="Low complexity" evidence="6">
    <location>
        <begin position="365"/>
        <end position="375"/>
    </location>
</feature>
<accession>A0ABY3WRE8</accession>
<evidence type="ECO:0000256" key="1">
    <source>
        <dbReference type="ARBA" id="ARBA00013258"/>
    </source>
</evidence>
<gene>
    <name evidence="8" type="ORF">J4032_17970</name>
</gene>
<dbReference type="InterPro" id="IPR016035">
    <property type="entry name" value="Acyl_Trfase/lysoPLipase"/>
</dbReference>
<evidence type="ECO:0000256" key="3">
    <source>
        <dbReference type="ARBA" id="ARBA00023194"/>
    </source>
</evidence>
<dbReference type="Gene3D" id="1.10.1200.10">
    <property type="entry name" value="ACP-like"/>
    <property type="match status" value="1"/>
</dbReference>
<dbReference type="InterPro" id="IPR016036">
    <property type="entry name" value="Malonyl_transacylase_ACP-bd"/>
</dbReference>
<dbReference type="RefSeq" id="WP_242331851.1">
    <property type="nucleotide sequence ID" value="NZ_CP071872.1"/>
</dbReference>